<dbReference type="InterPro" id="IPR027417">
    <property type="entry name" value="P-loop_NTPase"/>
</dbReference>
<dbReference type="InterPro" id="IPR001650">
    <property type="entry name" value="Helicase_C-like"/>
</dbReference>
<name>A0A1U8B3M7_NELNU</name>
<dbReference type="Gene3D" id="3.40.50.300">
    <property type="entry name" value="P-loop containing nucleotide triphosphate hydrolases"/>
    <property type="match status" value="1"/>
</dbReference>
<dbReference type="InterPro" id="IPR049730">
    <property type="entry name" value="SNF2/RAD54-like_C"/>
</dbReference>
<dbReference type="GO" id="GO:0015616">
    <property type="term" value="F:DNA translocase activity"/>
    <property type="evidence" value="ECO:0000318"/>
    <property type="project" value="GO_Central"/>
</dbReference>
<dbReference type="PROSITE" id="PS51192">
    <property type="entry name" value="HELICASE_ATP_BIND_1"/>
    <property type="match status" value="1"/>
</dbReference>
<dbReference type="KEGG" id="nnu:104606682"/>
<dbReference type="Gene3D" id="3.40.50.10810">
    <property type="entry name" value="Tandem AAA-ATPase domain"/>
    <property type="match status" value="1"/>
</dbReference>
<feature type="compositionally biased region" description="Basic and acidic residues" evidence="8">
    <location>
        <begin position="34"/>
        <end position="45"/>
    </location>
</feature>
<dbReference type="FunFam" id="3.40.50.10810:FF:000055">
    <property type="entry name" value="Protein CHROMATIN REMODELING 24"/>
    <property type="match status" value="1"/>
</dbReference>
<feature type="compositionally biased region" description="Basic and acidic residues" evidence="8">
    <location>
        <begin position="1"/>
        <end position="22"/>
    </location>
</feature>
<protein>
    <submittedName>
        <fullName evidence="10">Protein CHROMATIN REMODELING 24 isoform X1</fullName>
    </submittedName>
</protein>
<dbReference type="GO" id="GO:0016787">
    <property type="term" value="F:hydrolase activity"/>
    <property type="evidence" value="ECO:0007669"/>
    <property type="project" value="UniProtKB-KW"/>
</dbReference>
<sequence length="1030" mass="115681">MAEKKPLSLNDRHSRLLEDLSSHRQPPKPSQDPEQPRKVKLEGRRRLCKLSSTSRDDDDETVFDAPSFAGITDFDSPPAKNATESVPSCGYEFRGFDSPPGKTVANDAAGGGNEIRDILNELSSRLEYLSIEKRKQIPKTAESIEGDEVPKKQEDVSVVPEYANASSPFPLSSDPSGSSSDAVTQFKDAKNVEEKAEKPAENPSDAGNLKSKPVSDNLAGRVRILKNASREHMRHSLVPYDDDEDDDNDDCVVLSSNEAAKDVKHAASIVREEVSNAVSVDFSEDYTDGSVAEGDEMDSITLSGASSTYRLPGKIAKMLYPHQRDGLKWLWSLHCRRTGGILGDDMGLGKTMQMCSFLAGLFHSGLIRRALIVAPKTLLSHWIKELSAVGLSEKTRDYFGACAKLREYELQYILQDKGVLLTTYDILRNNTKSLIGDSYFHDERSEDNITWDYIILDEGHLIKNPSTQRAKSLLEIPSAHRIIISGTPLQNNLKELWALFNFCCPGLLGDKNEFKERYEKKVLRGNEKNASDREKRIGSTVAKELRDRIEPYFLRRLKSEVILENEATKGAKLSKKNEVIVWLRLSPCQRQLYEAFLNSELVLSSFDGSPLAALTILKKICDHPFLLTKRAAEDVLEGMDSMLNPEDLGVVERMALHLETASYSDDSENMHYNVSCKITFILSLLDNLIPEGHNVLIFSQTRKMLNLIQEAIVSKGYKFLRIDGTTKISDREKTVNDFQEGEGAPIFLLTSQVGGLGLTLTKADRVIVVDPAWNPSTDNQSVDRAYRIGQKKDVIVYRLMTCGTIEEKIYKMQVFKGGLFKSATEHKEQTRYFSQQDLKELFSLPKQGFDVSLTQQQLHEEHDRQCTMEDSLRNHIKFLESQGIAGVSHHSLLFSKTAPLQHVEEEELLRRKQITYVGPSSSCFSLDRSVDGAQYAFKPKDVKLYSNSASSGGPGKPKEVEIIERIERLSQTLANKATISRLPDKGDKIRRQVAELNLELDKIRMEDKRIEKEIIDLDDISGDLHRVLTV</sequence>
<dbReference type="GO" id="GO:0006310">
    <property type="term" value="P:DNA recombination"/>
    <property type="evidence" value="ECO:0007669"/>
    <property type="project" value="UniProtKB-KW"/>
</dbReference>
<dbReference type="InterPro" id="IPR038718">
    <property type="entry name" value="SNF2-like_sf"/>
</dbReference>
<evidence type="ECO:0000256" key="7">
    <source>
        <dbReference type="SAM" id="Coils"/>
    </source>
</evidence>
<dbReference type="OrthoDB" id="413460at2759"/>
<keyword evidence="5" id="KW-0067">ATP-binding</keyword>
<keyword evidence="2" id="KW-0547">Nucleotide-binding</keyword>
<evidence type="ECO:0000256" key="1">
    <source>
        <dbReference type="ARBA" id="ARBA00007025"/>
    </source>
</evidence>
<dbReference type="PANTHER" id="PTHR45629">
    <property type="entry name" value="SNF2/RAD54 FAMILY MEMBER"/>
    <property type="match status" value="1"/>
</dbReference>
<feature type="region of interest" description="Disordered" evidence="8">
    <location>
        <begin position="132"/>
        <end position="215"/>
    </location>
</feature>
<evidence type="ECO:0000256" key="2">
    <source>
        <dbReference type="ARBA" id="ARBA00022741"/>
    </source>
</evidence>
<feature type="compositionally biased region" description="Basic and acidic residues" evidence="8">
    <location>
        <begin position="187"/>
        <end position="200"/>
    </location>
</feature>
<dbReference type="Pfam" id="PF00271">
    <property type="entry name" value="Helicase_C"/>
    <property type="match status" value="1"/>
</dbReference>
<reference evidence="10" key="1">
    <citation type="submission" date="2025-08" db="UniProtKB">
        <authorList>
            <consortium name="RefSeq"/>
        </authorList>
    </citation>
    <scope>IDENTIFICATION</scope>
</reference>
<dbReference type="InterPro" id="IPR050496">
    <property type="entry name" value="SNF2_RAD54_helicase_repair"/>
</dbReference>
<keyword evidence="9" id="KW-1185">Reference proteome</keyword>
<comment type="similarity">
    <text evidence="1">Belongs to the SNF2/RAD54 helicase family.</text>
</comment>
<dbReference type="InterPro" id="IPR000330">
    <property type="entry name" value="SNF2_N"/>
</dbReference>
<evidence type="ECO:0000256" key="8">
    <source>
        <dbReference type="SAM" id="MobiDB-lite"/>
    </source>
</evidence>
<dbReference type="PANTHER" id="PTHR45629:SF7">
    <property type="entry name" value="DNA EXCISION REPAIR PROTEIN ERCC-6-RELATED"/>
    <property type="match status" value="1"/>
</dbReference>
<dbReference type="eggNOG" id="KOG0387">
    <property type="taxonomic scope" value="Eukaryota"/>
</dbReference>
<dbReference type="RefSeq" id="XP_010270308.1">
    <property type="nucleotide sequence ID" value="XM_010272006.2"/>
</dbReference>
<accession>A0A1U8B3M7</accession>
<evidence type="ECO:0000313" key="9">
    <source>
        <dbReference type="Proteomes" id="UP000189703"/>
    </source>
</evidence>
<keyword evidence="4" id="KW-0347">Helicase</keyword>
<feature type="coiled-coil region" evidence="7">
    <location>
        <begin position="986"/>
        <end position="1013"/>
    </location>
</feature>
<organism evidence="9 10">
    <name type="scientific">Nelumbo nucifera</name>
    <name type="common">Sacred lotus</name>
    <dbReference type="NCBI Taxonomy" id="4432"/>
    <lineage>
        <taxon>Eukaryota</taxon>
        <taxon>Viridiplantae</taxon>
        <taxon>Streptophyta</taxon>
        <taxon>Embryophyta</taxon>
        <taxon>Tracheophyta</taxon>
        <taxon>Spermatophyta</taxon>
        <taxon>Magnoliopsida</taxon>
        <taxon>Proteales</taxon>
        <taxon>Nelumbonaceae</taxon>
        <taxon>Nelumbo</taxon>
    </lineage>
</organism>
<dbReference type="SUPFAM" id="SSF52540">
    <property type="entry name" value="P-loop containing nucleoside triphosphate hydrolases"/>
    <property type="match status" value="2"/>
</dbReference>
<evidence type="ECO:0000256" key="5">
    <source>
        <dbReference type="ARBA" id="ARBA00022840"/>
    </source>
</evidence>
<dbReference type="AlphaFoldDB" id="A0A1U8B3M7"/>
<dbReference type="Proteomes" id="UP000189703">
    <property type="component" value="Unplaced"/>
</dbReference>
<dbReference type="GeneID" id="104606682"/>
<dbReference type="SMART" id="SM00490">
    <property type="entry name" value="HELICc"/>
    <property type="match status" value="1"/>
</dbReference>
<keyword evidence="7" id="KW-0175">Coiled coil</keyword>
<dbReference type="CDD" id="cd18793">
    <property type="entry name" value="SF2_C_SNF"/>
    <property type="match status" value="1"/>
</dbReference>
<dbReference type="InterPro" id="IPR014001">
    <property type="entry name" value="Helicase_ATP-bd"/>
</dbReference>
<dbReference type="GO" id="GO:0005524">
    <property type="term" value="F:ATP binding"/>
    <property type="evidence" value="ECO:0007669"/>
    <property type="project" value="UniProtKB-KW"/>
</dbReference>
<evidence type="ECO:0000256" key="3">
    <source>
        <dbReference type="ARBA" id="ARBA00022801"/>
    </source>
</evidence>
<dbReference type="OMA" id="HEEHDHQ"/>
<gene>
    <name evidence="10" type="primary">LOC104606682</name>
</gene>
<dbReference type="SMART" id="SM00487">
    <property type="entry name" value="DEXDc"/>
    <property type="match status" value="1"/>
</dbReference>
<dbReference type="PROSITE" id="PS51194">
    <property type="entry name" value="HELICASE_CTER"/>
    <property type="match status" value="1"/>
</dbReference>
<evidence type="ECO:0000256" key="6">
    <source>
        <dbReference type="ARBA" id="ARBA00023172"/>
    </source>
</evidence>
<dbReference type="FunCoup" id="A0A1U8B3M7">
    <property type="interactions" value="174"/>
</dbReference>
<keyword evidence="6" id="KW-0233">DNA recombination</keyword>
<dbReference type="GO" id="GO:0004386">
    <property type="term" value="F:helicase activity"/>
    <property type="evidence" value="ECO:0007669"/>
    <property type="project" value="UniProtKB-KW"/>
</dbReference>
<feature type="compositionally biased region" description="Low complexity" evidence="8">
    <location>
        <begin position="166"/>
        <end position="180"/>
    </location>
</feature>
<evidence type="ECO:0000313" key="10">
    <source>
        <dbReference type="RefSeq" id="XP_010270308.1"/>
    </source>
</evidence>
<dbReference type="GO" id="GO:0006281">
    <property type="term" value="P:DNA repair"/>
    <property type="evidence" value="ECO:0000318"/>
    <property type="project" value="GO_Central"/>
</dbReference>
<dbReference type="Pfam" id="PF00176">
    <property type="entry name" value="SNF2-rel_dom"/>
    <property type="match status" value="1"/>
</dbReference>
<dbReference type="STRING" id="4432.A0A1U8B3M7"/>
<evidence type="ECO:0000256" key="4">
    <source>
        <dbReference type="ARBA" id="ARBA00022806"/>
    </source>
</evidence>
<keyword evidence="3" id="KW-0378">Hydrolase</keyword>
<feature type="region of interest" description="Disordered" evidence="8">
    <location>
        <begin position="1"/>
        <end position="112"/>
    </location>
</feature>
<proteinExistence type="inferred from homology"/>